<evidence type="ECO:0000313" key="1">
    <source>
        <dbReference type="EMBL" id="ELK02163.1"/>
    </source>
</evidence>
<name>L5JV26_PTEAL</name>
<dbReference type="Proteomes" id="UP000010552">
    <property type="component" value="Unassembled WGS sequence"/>
</dbReference>
<sequence>MGTPERLTFLRLAAAHAPQAGAPRPYHMHSRQPWPHWAPIPPAPIWRTDAAVTAISFDCH</sequence>
<proteinExistence type="predicted"/>
<evidence type="ECO:0000313" key="2">
    <source>
        <dbReference type="Proteomes" id="UP000010552"/>
    </source>
</evidence>
<accession>L5JV26</accession>
<dbReference type="AlphaFoldDB" id="L5JV26"/>
<keyword evidence="2" id="KW-1185">Reference proteome</keyword>
<reference evidence="2" key="1">
    <citation type="journal article" date="2013" name="Science">
        <title>Comparative analysis of bat genomes provides insight into the evolution of flight and immunity.</title>
        <authorList>
            <person name="Zhang G."/>
            <person name="Cowled C."/>
            <person name="Shi Z."/>
            <person name="Huang Z."/>
            <person name="Bishop-Lilly K.A."/>
            <person name="Fang X."/>
            <person name="Wynne J.W."/>
            <person name="Xiong Z."/>
            <person name="Baker M.L."/>
            <person name="Zhao W."/>
            <person name="Tachedjian M."/>
            <person name="Zhu Y."/>
            <person name="Zhou P."/>
            <person name="Jiang X."/>
            <person name="Ng J."/>
            <person name="Yang L."/>
            <person name="Wu L."/>
            <person name="Xiao J."/>
            <person name="Feng Y."/>
            <person name="Chen Y."/>
            <person name="Sun X."/>
            <person name="Zhang Y."/>
            <person name="Marsh G.A."/>
            <person name="Crameri G."/>
            <person name="Broder C.C."/>
            <person name="Frey K.G."/>
            <person name="Wang L.F."/>
            <person name="Wang J."/>
        </authorList>
    </citation>
    <scope>NUCLEOTIDE SEQUENCE [LARGE SCALE GENOMIC DNA]</scope>
</reference>
<dbReference type="EMBL" id="KB031148">
    <property type="protein sequence ID" value="ELK02163.1"/>
    <property type="molecule type" value="Genomic_DNA"/>
</dbReference>
<dbReference type="InParanoid" id="L5JV26"/>
<gene>
    <name evidence="1" type="ORF">PAL_GLEAN10015176</name>
</gene>
<protein>
    <submittedName>
        <fullName evidence="1">Uncharacterized protein</fullName>
    </submittedName>
</protein>
<organism evidence="1 2">
    <name type="scientific">Pteropus alecto</name>
    <name type="common">Black flying fox</name>
    <dbReference type="NCBI Taxonomy" id="9402"/>
    <lineage>
        <taxon>Eukaryota</taxon>
        <taxon>Metazoa</taxon>
        <taxon>Chordata</taxon>
        <taxon>Craniata</taxon>
        <taxon>Vertebrata</taxon>
        <taxon>Euteleostomi</taxon>
        <taxon>Mammalia</taxon>
        <taxon>Eutheria</taxon>
        <taxon>Laurasiatheria</taxon>
        <taxon>Chiroptera</taxon>
        <taxon>Yinpterochiroptera</taxon>
        <taxon>Pteropodoidea</taxon>
        <taxon>Pteropodidae</taxon>
        <taxon>Pteropodinae</taxon>
        <taxon>Pteropus</taxon>
    </lineage>
</organism>